<evidence type="ECO:0000256" key="1">
    <source>
        <dbReference type="SAM" id="MobiDB-lite"/>
    </source>
</evidence>
<organism evidence="3 4">
    <name type="scientific">Micromonospora echinofusca</name>
    <dbReference type="NCBI Taxonomy" id="47858"/>
    <lineage>
        <taxon>Bacteria</taxon>
        <taxon>Bacillati</taxon>
        <taxon>Actinomycetota</taxon>
        <taxon>Actinomycetes</taxon>
        <taxon>Micromonosporales</taxon>
        <taxon>Micromonosporaceae</taxon>
        <taxon>Micromonospora</taxon>
    </lineage>
</organism>
<evidence type="ECO:0000313" key="4">
    <source>
        <dbReference type="Proteomes" id="UP000823521"/>
    </source>
</evidence>
<evidence type="ECO:0000313" key="3">
    <source>
        <dbReference type="EMBL" id="MBO4208942.1"/>
    </source>
</evidence>
<feature type="region of interest" description="Disordered" evidence="1">
    <location>
        <begin position="47"/>
        <end position="82"/>
    </location>
</feature>
<reference evidence="3 4" key="1">
    <citation type="submission" date="2019-12" db="EMBL/GenBank/DDBJ databases">
        <title>Whole genome sequencing of endophytic Actinobacterium Micromonospora sp. MPMI6T.</title>
        <authorList>
            <person name="Evv R."/>
            <person name="Podile A.R."/>
        </authorList>
    </citation>
    <scope>NUCLEOTIDE SEQUENCE [LARGE SCALE GENOMIC DNA]</scope>
    <source>
        <strain evidence="3 4">MPMI6</strain>
    </source>
</reference>
<gene>
    <name evidence="3" type="ORF">GSF22_23480</name>
</gene>
<sequence length="336" mass="35721">MTTPFEARGAQPPWQPVNEVERRLRHAVDQDDPEAVLRILALAPLFLPDRGDDRPGDDDRPSGTADRPGDDGRPGPGGRRLMTADRDGIRFLLAFTSAEALYRVLPANGWRSTNLPELVRGWADGDIPADWGLAVNPATPVGLLVAPERVPGLLPTPASLAGFQPANEVERLLGAALTAPDPEVLLDVLVTATVIMPTRVLEVDGVPEVTVFTSAERCADYLQDLTVEEPAPPLTTCDLVAVLRRWPGPGYRLAVNPGSPIGFTLGGERVPDLLRHAVALTARRLGPAPMVSPAPVDGRVAVDGPAPVDSRVAVDGAEEARTPVDGSLADLLRGRQ</sequence>
<feature type="domain" description="SseB protein N-terminal" evidence="2">
    <location>
        <begin position="26"/>
        <end position="150"/>
    </location>
</feature>
<name>A0ABS3VWL6_MICEH</name>
<proteinExistence type="predicted"/>
<dbReference type="RefSeq" id="WP_208815918.1">
    <property type="nucleotide sequence ID" value="NZ_WVUH01000244.1"/>
</dbReference>
<evidence type="ECO:0000259" key="2">
    <source>
        <dbReference type="Pfam" id="PF07179"/>
    </source>
</evidence>
<dbReference type="InterPro" id="IPR009839">
    <property type="entry name" value="SseB_N"/>
</dbReference>
<dbReference type="Proteomes" id="UP000823521">
    <property type="component" value="Unassembled WGS sequence"/>
</dbReference>
<keyword evidence="4" id="KW-1185">Reference proteome</keyword>
<protein>
    <recommendedName>
        <fullName evidence="2">SseB protein N-terminal domain-containing protein</fullName>
    </recommendedName>
</protein>
<feature type="domain" description="SseB protein N-terminal" evidence="2">
    <location>
        <begin position="169"/>
        <end position="270"/>
    </location>
</feature>
<feature type="compositionally biased region" description="Basic and acidic residues" evidence="1">
    <location>
        <begin position="49"/>
        <end position="73"/>
    </location>
</feature>
<accession>A0ABS3VWL6</accession>
<feature type="region of interest" description="Disordered" evidence="1">
    <location>
        <begin position="314"/>
        <end position="336"/>
    </location>
</feature>
<dbReference type="EMBL" id="WVUH01000244">
    <property type="protein sequence ID" value="MBO4208942.1"/>
    <property type="molecule type" value="Genomic_DNA"/>
</dbReference>
<comment type="caution">
    <text evidence="3">The sequence shown here is derived from an EMBL/GenBank/DDBJ whole genome shotgun (WGS) entry which is preliminary data.</text>
</comment>
<dbReference type="Pfam" id="PF07179">
    <property type="entry name" value="SseB"/>
    <property type="match status" value="2"/>
</dbReference>